<sequence length="264" mass="30988">MLEITTANAYYDIFSMNCEILFAMPKKCRSYFNANLYSYLYHITIRKLYDASTHKVAKKDCRCFLYAFAKWRLHHNFSALLYHMLHFVFFFLWEGEFQKEEINDLFIIKMLLLYKNGMLNMKNKINISSIMLSALTTDLHRFLSAGTNTNTNIKFIPFPHLTILCNFISCLQTETNRVKYNTVSIIYSFKEVSMKSAWSCSNRQISFQAASFGKAVLHYWCLSQENPTTATTTTNIYDCDAIFDSRNTMLLTVMIMFEDNTFEQ</sequence>
<keyword evidence="2" id="KW-1185">Reference proteome</keyword>
<name>A0A0V1H707_9BILA</name>
<dbReference type="AlphaFoldDB" id="A0A0V1H707"/>
<evidence type="ECO:0000313" key="1">
    <source>
        <dbReference type="EMBL" id="KRZ06026.1"/>
    </source>
</evidence>
<evidence type="ECO:0000313" key="2">
    <source>
        <dbReference type="Proteomes" id="UP000055024"/>
    </source>
</evidence>
<gene>
    <name evidence="1" type="ORF">T11_6919</name>
</gene>
<reference evidence="1 2" key="1">
    <citation type="submission" date="2015-01" db="EMBL/GenBank/DDBJ databases">
        <title>Evolution of Trichinella species and genotypes.</title>
        <authorList>
            <person name="Korhonen P.K."/>
            <person name="Edoardo P."/>
            <person name="Giuseppe L.R."/>
            <person name="Gasser R.B."/>
        </authorList>
    </citation>
    <scope>NUCLEOTIDE SEQUENCE [LARGE SCALE GENOMIC DNA]</scope>
    <source>
        <strain evidence="1">ISS1029</strain>
    </source>
</reference>
<comment type="caution">
    <text evidence="1">The sequence shown here is derived from an EMBL/GenBank/DDBJ whole genome shotgun (WGS) entry which is preliminary data.</text>
</comment>
<dbReference type="Proteomes" id="UP000055024">
    <property type="component" value="Unassembled WGS sequence"/>
</dbReference>
<protein>
    <submittedName>
        <fullName evidence="1">Uncharacterized protein</fullName>
    </submittedName>
</protein>
<accession>A0A0V1H707</accession>
<dbReference type="OrthoDB" id="10614007at2759"/>
<organism evidence="1 2">
    <name type="scientific">Trichinella zimbabwensis</name>
    <dbReference type="NCBI Taxonomy" id="268475"/>
    <lineage>
        <taxon>Eukaryota</taxon>
        <taxon>Metazoa</taxon>
        <taxon>Ecdysozoa</taxon>
        <taxon>Nematoda</taxon>
        <taxon>Enoplea</taxon>
        <taxon>Dorylaimia</taxon>
        <taxon>Trichinellida</taxon>
        <taxon>Trichinellidae</taxon>
        <taxon>Trichinella</taxon>
    </lineage>
</organism>
<proteinExistence type="predicted"/>
<dbReference type="EMBL" id="JYDP01000127">
    <property type="protein sequence ID" value="KRZ06026.1"/>
    <property type="molecule type" value="Genomic_DNA"/>
</dbReference>